<dbReference type="InterPro" id="IPR052212">
    <property type="entry name" value="PH-like_domain"/>
</dbReference>
<dbReference type="PROSITE" id="PS50003">
    <property type="entry name" value="PH_DOMAIN"/>
    <property type="match status" value="1"/>
</dbReference>
<feature type="region of interest" description="Disordered" evidence="7">
    <location>
        <begin position="1344"/>
        <end position="1396"/>
    </location>
</feature>
<dbReference type="Pfam" id="PF00169">
    <property type="entry name" value="PH"/>
    <property type="match status" value="1"/>
</dbReference>
<dbReference type="GO" id="GO:0045180">
    <property type="term" value="C:basal cortex"/>
    <property type="evidence" value="ECO:0007669"/>
    <property type="project" value="TreeGrafter"/>
</dbReference>
<dbReference type="InterPro" id="IPR011993">
    <property type="entry name" value="PH-like_dom_sf"/>
</dbReference>
<feature type="domain" description="PH" evidence="8">
    <location>
        <begin position="1633"/>
        <end position="1736"/>
    </location>
</feature>
<dbReference type="GO" id="GO:0070507">
    <property type="term" value="P:regulation of microtubule cytoskeleton organization"/>
    <property type="evidence" value="ECO:0007669"/>
    <property type="project" value="TreeGrafter"/>
</dbReference>
<accession>A0A8J6APP8</accession>
<keyword evidence="3 6" id="KW-0175">Coiled coil</keyword>
<dbReference type="InterPro" id="IPR008984">
    <property type="entry name" value="SMAD_FHA_dom_sf"/>
</dbReference>
<dbReference type="PANTHER" id="PTHR12156:SF23">
    <property type="entry name" value="PLECKSTRIN HOMOLOGY-LIKE DOMAIN FAMILY B MEMBER 1"/>
    <property type="match status" value="1"/>
</dbReference>
<evidence type="ECO:0000256" key="3">
    <source>
        <dbReference type="ARBA" id="ARBA00023054"/>
    </source>
</evidence>
<feature type="compositionally biased region" description="Polar residues" evidence="7">
    <location>
        <begin position="612"/>
        <end position="624"/>
    </location>
</feature>
<feature type="compositionally biased region" description="Polar residues" evidence="7">
    <location>
        <begin position="721"/>
        <end position="733"/>
    </location>
</feature>
<feature type="compositionally biased region" description="Polar residues" evidence="7">
    <location>
        <begin position="1382"/>
        <end position="1396"/>
    </location>
</feature>
<dbReference type="SUPFAM" id="SSF49879">
    <property type="entry name" value="SMAD/FHA domain"/>
    <property type="match status" value="1"/>
</dbReference>
<dbReference type="PANTHER" id="PTHR12156">
    <property type="entry name" value="PLECKSTRIN HOMOLOGY-LIKE DOMAIN, FAMILY B, MEMBER 3"/>
    <property type="match status" value="1"/>
</dbReference>
<dbReference type="Gene3D" id="2.60.200.20">
    <property type="match status" value="1"/>
</dbReference>
<feature type="compositionally biased region" description="Low complexity" evidence="7">
    <location>
        <begin position="318"/>
        <end position="339"/>
    </location>
</feature>
<dbReference type="CDD" id="cd14673">
    <property type="entry name" value="PH_PHLDB1_2"/>
    <property type="match status" value="1"/>
</dbReference>
<gene>
    <name evidence="9" type="ORF">J0S82_007863</name>
</gene>
<evidence type="ECO:0000313" key="10">
    <source>
        <dbReference type="Proteomes" id="UP000700334"/>
    </source>
</evidence>
<organism evidence="9 10">
    <name type="scientific">Galemys pyrenaicus</name>
    <name type="common">Iberian desman</name>
    <name type="synonym">Pyrenean desman</name>
    <dbReference type="NCBI Taxonomy" id="202257"/>
    <lineage>
        <taxon>Eukaryota</taxon>
        <taxon>Metazoa</taxon>
        <taxon>Chordata</taxon>
        <taxon>Craniata</taxon>
        <taxon>Vertebrata</taxon>
        <taxon>Euteleostomi</taxon>
        <taxon>Mammalia</taxon>
        <taxon>Eutheria</taxon>
        <taxon>Laurasiatheria</taxon>
        <taxon>Eulipotyphla</taxon>
        <taxon>Talpidae</taxon>
        <taxon>Galemys</taxon>
    </lineage>
</organism>
<feature type="region of interest" description="Disordered" evidence="7">
    <location>
        <begin position="1495"/>
        <end position="1518"/>
    </location>
</feature>
<feature type="compositionally biased region" description="Low complexity" evidence="7">
    <location>
        <begin position="1356"/>
        <end position="1373"/>
    </location>
</feature>
<feature type="region of interest" description="Disordered" evidence="7">
    <location>
        <begin position="277"/>
        <end position="401"/>
    </location>
</feature>
<feature type="region of interest" description="Disordered" evidence="7">
    <location>
        <begin position="211"/>
        <end position="253"/>
    </location>
</feature>
<dbReference type="FunFam" id="2.60.200.20:FF:000004">
    <property type="entry name" value="pleckstrin homology-like domain family B member 1 isoform X1"/>
    <property type="match status" value="1"/>
</dbReference>
<dbReference type="InterPro" id="IPR037810">
    <property type="entry name" value="PHLDB1/2/3_PH"/>
</dbReference>
<feature type="coiled-coil region" evidence="6">
    <location>
        <begin position="1416"/>
        <end position="1443"/>
    </location>
</feature>
<dbReference type="Proteomes" id="UP000700334">
    <property type="component" value="Unassembled WGS sequence"/>
</dbReference>
<evidence type="ECO:0000256" key="2">
    <source>
        <dbReference type="ARBA" id="ARBA00022553"/>
    </source>
</evidence>
<dbReference type="Pfam" id="PF00498">
    <property type="entry name" value="FHA"/>
    <property type="match status" value="1"/>
</dbReference>
<dbReference type="InterPro" id="IPR001849">
    <property type="entry name" value="PH_domain"/>
</dbReference>
<reference evidence="9" key="1">
    <citation type="journal article" date="2021" name="Evol. Appl.">
        <title>The genome of the Pyrenean desman and the effects of bottlenecks and inbreeding on the genomic landscape of an endangered species.</title>
        <authorList>
            <person name="Escoda L."/>
            <person name="Castresana J."/>
        </authorList>
    </citation>
    <scope>NUCLEOTIDE SEQUENCE</scope>
    <source>
        <strain evidence="9">IBE-C5619</strain>
    </source>
</reference>
<feature type="compositionally biased region" description="Basic and acidic residues" evidence="7">
    <location>
        <begin position="548"/>
        <end position="558"/>
    </location>
</feature>
<evidence type="ECO:0000259" key="8">
    <source>
        <dbReference type="PROSITE" id="PS50003"/>
    </source>
</evidence>
<feature type="compositionally biased region" description="Basic and acidic residues" evidence="7">
    <location>
        <begin position="820"/>
        <end position="831"/>
    </location>
</feature>
<feature type="compositionally biased region" description="Low complexity" evidence="7">
    <location>
        <begin position="364"/>
        <end position="378"/>
    </location>
</feature>
<dbReference type="SUPFAM" id="SSF50729">
    <property type="entry name" value="PH domain-like"/>
    <property type="match status" value="1"/>
</dbReference>
<dbReference type="FunFam" id="2.30.29.30:FF:000006">
    <property type="entry name" value="Pleckstrin homology like domain family B member 1"/>
    <property type="match status" value="1"/>
</dbReference>
<comment type="caution">
    <text evidence="9">The sequence shown here is derived from an EMBL/GenBank/DDBJ whole genome shotgun (WGS) entry which is preliminary data.</text>
</comment>
<dbReference type="InterPro" id="IPR000253">
    <property type="entry name" value="FHA_dom"/>
</dbReference>
<dbReference type="Gene3D" id="2.30.29.30">
    <property type="entry name" value="Pleckstrin-homology domain (PH domain)/Phosphotyrosine-binding domain (PTB)"/>
    <property type="match status" value="1"/>
</dbReference>
<dbReference type="OrthoDB" id="6020705at2759"/>
<keyword evidence="1" id="KW-0488">Methylation</keyword>
<feature type="coiled-coil region" evidence="6">
    <location>
        <begin position="1046"/>
        <end position="1076"/>
    </location>
</feature>
<feature type="region of interest" description="Disordered" evidence="7">
    <location>
        <begin position="721"/>
        <end position="745"/>
    </location>
</feature>
<feature type="compositionally biased region" description="Polar residues" evidence="7">
    <location>
        <begin position="438"/>
        <end position="450"/>
    </location>
</feature>
<evidence type="ECO:0000256" key="1">
    <source>
        <dbReference type="ARBA" id="ARBA00022481"/>
    </source>
</evidence>
<name>A0A8J6APP8_GALPY</name>
<feature type="compositionally biased region" description="Polar residues" evidence="7">
    <location>
        <begin position="231"/>
        <end position="245"/>
    </location>
</feature>
<keyword evidence="10" id="KW-1185">Reference proteome</keyword>
<evidence type="ECO:0000256" key="4">
    <source>
        <dbReference type="ARBA" id="ARBA00069090"/>
    </source>
</evidence>
<feature type="compositionally biased region" description="Low complexity" evidence="7">
    <location>
        <begin position="529"/>
        <end position="538"/>
    </location>
</feature>
<keyword evidence="2" id="KW-0597">Phosphoprotein</keyword>
<protein>
    <recommendedName>
        <fullName evidence="4">Pleckstrin homology-like domain family B member 1</fullName>
    </recommendedName>
    <alternativeName>
        <fullName evidence="5">Protein LL5-alpha</fullName>
    </alternativeName>
</protein>
<feature type="region of interest" description="Disordered" evidence="7">
    <location>
        <begin position="434"/>
        <end position="644"/>
    </location>
</feature>
<evidence type="ECO:0000313" key="9">
    <source>
        <dbReference type="EMBL" id="KAG8522255.1"/>
    </source>
</evidence>
<sequence length="1743" mass="188917">MSRPGRGPRWAPGPQELWGTRTMNTVNRNQVGPGCKTQASVQPFDILSPLERTRAEGECRCMDHSSEVLAGLGSLMMLIPHPHYLQKGPLDLIETGKGLKVQTDKPHLVSLGSGRLSTAITLLPLEEGRTVIGSAARDISLQGPGLAPEHCYIENLRGTLTLYPCGNACTIDGLPVRQPTRLTQGCMLCLGQSTFLRFNHPAEAKWMKSMIPAGGRAPGPPYSPGPAESESLVNGNHTLQSTSRGPSACASHSSLVSSIEKDLQEIMDSLVLEEPGAAGKKPAATSPLSPMANGGRYLLSPPTSPGAMSVGSSYENTSPAFSPLSSPASSGSCASHSPSGQEPAPAVPPLVPARSSSYHLALQPPQSRPSGGRSSESPRLGRKGAHERPPSPGLRGLLTDSPAATVLAEARRATESPRLGGQLPVVAISLSECPAAGTRSQPTSIPSSPKVQPPVPAPRNKLGTLQDRPPSPFHELLGSEPVLTTSPSRQLVGRTFSDGAAARTLQPPESPCLGRRGLDSMRELPPLSPSLSRRALSPMPARTTPDPKLAREVTESPRPRRWAAQGASPEDFSLTLRVRGRRTRSPSPTLGDSLAPRKGSFSGRLSPAYSLGSLTGASPRQSPRAQRKLSSGDLRVPVTRERKNSITEISDSEDDLLEYHRRQRQERLREQEMERLVSRCRGRRSTGPGGGAGGPSFSSFSASVYTVETTVASVRSSLSWQDTVSGSSPSTPGRLTLTPCPAHSPQERQRLETILNLCAEYSRADGAPEAGELPSIREATAALALAGRRPSRGLVGAVGASGRGSEEPGGATQRLWESLDRSDEENLKEECSSTESTQQEHEDAPSSKLQGEVLALEEERAQVLGRVEQLKVRVKELEQQLQESAREAELERALLQGEREAERTLLQKEQKAVDQLQEKLVTLETGIQKERDKERAELAAGRRHLEARQALYAELQTQLDNCPESVREQLQEQLRREAEALETETKLFEDLEFQQLEQESRAEEERELAGQGLLRGKAELLRSIAKRKERLAVLDSQAGQIRAQAVQESERLARDKNASLQLLQKEKEKLMVLERRYHTLTGGRPFPKTTSTLKEAKVLISESSEAGLGTAALGPCPGSSQPGAASVPVAPPASAQLCPKAQEVITAQCLLRVPCLPAPPSSPSQGPAGRVAGTPRQEYVSLAEVLQLCSHLDPSASAAPRSVPAQPWPDRPPAGSSPINLLYPFCVPPSPKYVTLEQLKAMWGVLPTPVAPASGLPLWASASRDLVPTTCLPPALPSSSSSASVTPSPKMEQLLLPAVDLEQWYQELMAGLGTGLAAASPRSSPPPLPAKASRQLQVYRSKMDGEATSPLPRTRGGPLPSSSGSSSSSSQLSVATLGRSPSPKSTLLAQNGTGSLPRNLAATLQDIETKRQLALQQKGQQVIEEQRRRLAELKQKAAAEAQCQWDALHGAAPFPAGPSGLPPLMHHSILHHLPAGRERGEEPEHAYDTLSLESSDSMDTSISTGANSACSPDMSSTSGLDVGKIEEMEKMLKEAHAEKSRLMESRERERELRRQALEEERRRRELVERRLQSESARRQQLVEKEVKMREKQFSQARPLTRYLPIRKEDFDLKTHIESSGHGVDTCLHVVLSSKVCRGYLVKMGGKIKSWKKRWFVFDRLKRTLSYYVDKHETKLKGVIYFQAIEEVYYDHLRSAAKSPNPALTFCVKTHDRLYYMVAPSAEAMRIWMDVIVTGAEGYTQFMN</sequence>
<feature type="region of interest" description="Disordered" evidence="7">
    <location>
        <begin position="820"/>
        <end position="848"/>
    </location>
</feature>
<dbReference type="CDD" id="cd22713">
    <property type="entry name" value="FHA_PHLB1"/>
    <property type="match status" value="1"/>
</dbReference>
<evidence type="ECO:0000256" key="5">
    <source>
        <dbReference type="ARBA" id="ARBA00077655"/>
    </source>
</evidence>
<feature type="coiled-coil region" evidence="6">
    <location>
        <begin position="1525"/>
        <end position="1584"/>
    </location>
</feature>
<dbReference type="SMART" id="SM00233">
    <property type="entry name" value="PH"/>
    <property type="match status" value="1"/>
</dbReference>
<evidence type="ECO:0000256" key="6">
    <source>
        <dbReference type="SAM" id="Coils"/>
    </source>
</evidence>
<evidence type="ECO:0000256" key="7">
    <source>
        <dbReference type="SAM" id="MobiDB-lite"/>
    </source>
</evidence>
<proteinExistence type="predicted"/>
<dbReference type="EMBL" id="JAGFMF010011443">
    <property type="protein sequence ID" value="KAG8522255.1"/>
    <property type="molecule type" value="Genomic_DNA"/>
</dbReference>